<evidence type="ECO:0000313" key="1">
    <source>
        <dbReference type="EMBL" id="KAF8436588.1"/>
    </source>
</evidence>
<reference evidence="1" key="1">
    <citation type="submission" date="2019-10" db="EMBL/GenBank/DDBJ databases">
        <authorList>
            <consortium name="DOE Joint Genome Institute"/>
            <person name="Kuo A."/>
            <person name="Miyauchi S."/>
            <person name="Kiss E."/>
            <person name="Drula E."/>
            <person name="Kohler A."/>
            <person name="Sanchez-Garcia M."/>
            <person name="Andreopoulos B."/>
            <person name="Barry K.W."/>
            <person name="Bonito G."/>
            <person name="Buee M."/>
            <person name="Carver A."/>
            <person name="Chen C."/>
            <person name="Cichocki N."/>
            <person name="Clum A."/>
            <person name="Culley D."/>
            <person name="Crous P.W."/>
            <person name="Fauchery L."/>
            <person name="Girlanda M."/>
            <person name="Hayes R."/>
            <person name="Keri Z."/>
            <person name="LaButti K."/>
            <person name="Lipzen A."/>
            <person name="Lombard V."/>
            <person name="Magnuson J."/>
            <person name="Maillard F."/>
            <person name="Morin E."/>
            <person name="Murat C."/>
            <person name="Nolan M."/>
            <person name="Ohm R."/>
            <person name="Pangilinan J."/>
            <person name="Pereira M."/>
            <person name="Perotto S."/>
            <person name="Peter M."/>
            <person name="Riley R."/>
            <person name="Sitrit Y."/>
            <person name="Stielow B."/>
            <person name="Szollosi G."/>
            <person name="Zifcakova L."/>
            <person name="Stursova M."/>
            <person name="Spatafora J.W."/>
            <person name="Tedersoo L."/>
            <person name="Vaario L.-M."/>
            <person name="Yamada A."/>
            <person name="Yan M."/>
            <person name="Wang P."/>
            <person name="Xu J."/>
            <person name="Bruns T."/>
            <person name="Baldrian P."/>
            <person name="Vilgalys R."/>
            <person name="Henrissat B."/>
            <person name="Grigoriev I.V."/>
            <person name="Hibbett D."/>
            <person name="Nagy L.G."/>
            <person name="Martin F.M."/>
        </authorList>
    </citation>
    <scope>NUCLEOTIDE SEQUENCE</scope>
    <source>
        <strain evidence="1">BED1</strain>
    </source>
</reference>
<dbReference type="EMBL" id="WHUW01000021">
    <property type="protein sequence ID" value="KAF8436588.1"/>
    <property type="molecule type" value="Genomic_DNA"/>
</dbReference>
<evidence type="ECO:0000313" key="2">
    <source>
        <dbReference type="Proteomes" id="UP001194468"/>
    </source>
</evidence>
<dbReference type="AlphaFoldDB" id="A0AAD4BPA8"/>
<accession>A0AAD4BPA8</accession>
<proteinExistence type="predicted"/>
<name>A0AAD4BPA8_BOLED</name>
<gene>
    <name evidence="1" type="ORF">L210DRAFT_1061348</name>
</gene>
<sequence length="187" mass="20096">MSSPALAQNPASSALYDPHQHYIQLADAPAQPRGGAAIASVTLTPDFELVLIRSGGFAGFQLPRSTSTRSAPKLVYPPPTLNTASGSPLKRDASSVGHAGADVFWDDAWVLLVMSTPTSTSPSLEWKNVEGTDLHEPRGWFPPASYIRDGKTRVVLTGGLLSSNERSRRPSTPYKYKEKNATLTVYG</sequence>
<protein>
    <recommendedName>
        <fullName evidence="3">Galactose oxidase</fullName>
    </recommendedName>
</protein>
<organism evidence="1 2">
    <name type="scientific">Boletus edulis BED1</name>
    <dbReference type="NCBI Taxonomy" id="1328754"/>
    <lineage>
        <taxon>Eukaryota</taxon>
        <taxon>Fungi</taxon>
        <taxon>Dikarya</taxon>
        <taxon>Basidiomycota</taxon>
        <taxon>Agaricomycotina</taxon>
        <taxon>Agaricomycetes</taxon>
        <taxon>Agaricomycetidae</taxon>
        <taxon>Boletales</taxon>
        <taxon>Boletineae</taxon>
        <taxon>Boletaceae</taxon>
        <taxon>Boletoideae</taxon>
        <taxon>Boletus</taxon>
    </lineage>
</organism>
<keyword evidence="2" id="KW-1185">Reference proteome</keyword>
<reference evidence="1" key="2">
    <citation type="journal article" date="2020" name="Nat. Commun.">
        <title>Large-scale genome sequencing of mycorrhizal fungi provides insights into the early evolution of symbiotic traits.</title>
        <authorList>
            <person name="Miyauchi S."/>
            <person name="Kiss E."/>
            <person name="Kuo A."/>
            <person name="Drula E."/>
            <person name="Kohler A."/>
            <person name="Sanchez-Garcia M."/>
            <person name="Morin E."/>
            <person name="Andreopoulos B."/>
            <person name="Barry K.W."/>
            <person name="Bonito G."/>
            <person name="Buee M."/>
            <person name="Carver A."/>
            <person name="Chen C."/>
            <person name="Cichocki N."/>
            <person name="Clum A."/>
            <person name="Culley D."/>
            <person name="Crous P.W."/>
            <person name="Fauchery L."/>
            <person name="Girlanda M."/>
            <person name="Hayes R.D."/>
            <person name="Keri Z."/>
            <person name="LaButti K."/>
            <person name="Lipzen A."/>
            <person name="Lombard V."/>
            <person name="Magnuson J."/>
            <person name="Maillard F."/>
            <person name="Murat C."/>
            <person name="Nolan M."/>
            <person name="Ohm R.A."/>
            <person name="Pangilinan J."/>
            <person name="Pereira M.F."/>
            <person name="Perotto S."/>
            <person name="Peter M."/>
            <person name="Pfister S."/>
            <person name="Riley R."/>
            <person name="Sitrit Y."/>
            <person name="Stielow J.B."/>
            <person name="Szollosi G."/>
            <person name="Zifcakova L."/>
            <person name="Stursova M."/>
            <person name="Spatafora J.W."/>
            <person name="Tedersoo L."/>
            <person name="Vaario L.M."/>
            <person name="Yamada A."/>
            <person name="Yan M."/>
            <person name="Wang P."/>
            <person name="Xu J."/>
            <person name="Bruns T."/>
            <person name="Baldrian P."/>
            <person name="Vilgalys R."/>
            <person name="Dunand C."/>
            <person name="Henrissat B."/>
            <person name="Grigoriev I.V."/>
            <person name="Hibbett D."/>
            <person name="Nagy L.G."/>
            <person name="Martin F.M."/>
        </authorList>
    </citation>
    <scope>NUCLEOTIDE SEQUENCE</scope>
    <source>
        <strain evidence="1">BED1</strain>
    </source>
</reference>
<evidence type="ECO:0008006" key="3">
    <source>
        <dbReference type="Google" id="ProtNLM"/>
    </source>
</evidence>
<dbReference type="Proteomes" id="UP001194468">
    <property type="component" value="Unassembled WGS sequence"/>
</dbReference>
<comment type="caution">
    <text evidence="1">The sequence shown here is derived from an EMBL/GenBank/DDBJ whole genome shotgun (WGS) entry which is preliminary data.</text>
</comment>